<keyword evidence="2" id="KW-0808">Transferase</keyword>
<dbReference type="Pfam" id="PF13439">
    <property type="entry name" value="Glyco_transf_4"/>
    <property type="match status" value="1"/>
</dbReference>
<proteinExistence type="predicted"/>
<dbReference type="SUPFAM" id="SSF53756">
    <property type="entry name" value="UDP-Glycosyltransferase/glycogen phosphorylase"/>
    <property type="match status" value="1"/>
</dbReference>
<dbReference type="Gene3D" id="3.40.50.2000">
    <property type="entry name" value="Glycogen Phosphorylase B"/>
    <property type="match status" value="2"/>
</dbReference>
<dbReference type="Proteomes" id="UP000323994">
    <property type="component" value="Unassembled WGS sequence"/>
</dbReference>
<evidence type="ECO:0000259" key="1">
    <source>
        <dbReference type="Pfam" id="PF13439"/>
    </source>
</evidence>
<name>A0A5M8QWL0_9BACT</name>
<dbReference type="EMBL" id="VBSN01000027">
    <property type="protein sequence ID" value="KAA6440695.1"/>
    <property type="molecule type" value="Genomic_DNA"/>
</dbReference>
<feature type="domain" description="Glycosyltransferase subfamily 4-like N-terminal" evidence="1">
    <location>
        <begin position="13"/>
        <end position="165"/>
    </location>
</feature>
<keyword evidence="3" id="KW-1185">Reference proteome</keyword>
<comment type="caution">
    <text evidence="2">The sequence shown here is derived from an EMBL/GenBank/DDBJ whole genome shotgun (WGS) entry which is preliminary data.</text>
</comment>
<dbReference type="GO" id="GO:0016757">
    <property type="term" value="F:glycosyltransferase activity"/>
    <property type="evidence" value="ECO:0007669"/>
    <property type="project" value="UniProtKB-ARBA"/>
</dbReference>
<evidence type="ECO:0000313" key="3">
    <source>
        <dbReference type="Proteomes" id="UP000323994"/>
    </source>
</evidence>
<dbReference type="PANTHER" id="PTHR12526">
    <property type="entry name" value="GLYCOSYLTRANSFERASE"/>
    <property type="match status" value="1"/>
</dbReference>
<dbReference type="Pfam" id="PF13692">
    <property type="entry name" value="Glyco_trans_1_4"/>
    <property type="match status" value="1"/>
</dbReference>
<evidence type="ECO:0000313" key="2">
    <source>
        <dbReference type="EMBL" id="KAA6440695.1"/>
    </source>
</evidence>
<organism evidence="2 3">
    <name type="scientific">Dyadobacter flavalbus</name>
    <dbReference type="NCBI Taxonomy" id="2579942"/>
    <lineage>
        <taxon>Bacteria</taxon>
        <taxon>Pseudomonadati</taxon>
        <taxon>Bacteroidota</taxon>
        <taxon>Cytophagia</taxon>
        <taxon>Cytophagales</taxon>
        <taxon>Spirosomataceae</taxon>
        <taxon>Dyadobacter</taxon>
    </lineage>
</organism>
<accession>A0A5M8QWL0</accession>
<dbReference type="InterPro" id="IPR028098">
    <property type="entry name" value="Glyco_trans_4-like_N"/>
</dbReference>
<dbReference type="PANTHER" id="PTHR12526:SF630">
    <property type="entry name" value="GLYCOSYLTRANSFERASE"/>
    <property type="match status" value="1"/>
</dbReference>
<dbReference type="AlphaFoldDB" id="A0A5M8QWL0"/>
<reference evidence="2 3" key="1">
    <citation type="submission" date="2019-05" db="EMBL/GenBank/DDBJ databases">
        <authorList>
            <person name="Qu J.-H."/>
        </authorList>
    </citation>
    <scope>NUCLEOTIDE SEQUENCE [LARGE SCALE GENOMIC DNA]</scope>
    <source>
        <strain evidence="2 3">NS28</strain>
    </source>
</reference>
<sequence>MKILHVITLAELGGAQSVVLNLAAESIRNGHEVMVASSAGGELWNTLPKEVKQWKIPYLQRSISLLKEIKVVKELGKIDAAFNPDIVHLHSSKIGILGRLAFPSSKIIYTVHGFDSIRVAYRKFLFLEKLLKKRARHIVGVSQYDYNNLRKEGIRDNTGFVYNGIIDYHTSYDKPESENHNRLKSIIQAKPGFKVICIARISPPKRFDLFCEVAEKLKIHGANFFWIGNKEKLSDVPDNVFCLGEAEEAHRLLEHADVFMLPSDYEGMPMSILEALCYSVPVIASDVGGISEVLNGSNGKAVDNQVSYFAEAILKYINNRDELVLAKREARKSYEKYFTIQSMYNAYLDLYHSTHVLKNSKS</sequence>
<gene>
    <name evidence="2" type="ORF">FEM33_08975</name>
</gene>
<protein>
    <submittedName>
        <fullName evidence="2">Glycosyltransferase family 4 protein</fullName>
    </submittedName>
</protein>
<dbReference type="RefSeq" id="WP_139011685.1">
    <property type="nucleotide sequence ID" value="NZ_VBSN01000027.1"/>
</dbReference>
<dbReference type="OrthoDB" id="9792322at2"/>